<protein>
    <submittedName>
        <fullName evidence="2">Uncharacterized protein</fullName>
    </submittedName>
</protein>
<accession>A0A8S0VNM9</accession>
<dbReference type="Gramene" id="OE9A070566T1">
    <property type="protein sequence ID" value="OE9A070566C1"/>
    <property type="gene ID" value="OE9A070566"/>
</dbReference>
<proteinExistence type="predicted"/>
<evidence type="ECO:0000313" key="2">
    <source>
        <dbReference type="EMBL" id="CAA3033015.1"/>
    </source>
</evidence>
<feature type="region of interest" description="Disordered" evidence="1">
    <location>
        <begin position="315"/>
        <end position="334"/>
    </location>
</feature>
<feature type="region of interest" description="Disordered" evidence="1">
    <location>
        <begin position="1"/>
        <end position="25"/>
    </location>
</feature>
<dbReference type="EMBL" id="CACTIH010009782">
    <property type="protein sequence ID" value="CAA3033015.1"/>
    <property type="molecule type" value="Genomic_DNA"/>
</dbReference>
<dbReference type="Proteomes" id="UP000594638">
    <property type="component" value="Unassembled WGS sequence"/>
</dbReference>
<feature type="region of interest" description="Disordered" evidence="1">
    <location>
        <begin position="472"/>
        <end position="524"/>
    </location>
</feature>
<gene>
    <name evidence="2" type="ORF">OLEA9_A070566</name>
</gene>
<feature type="compositionally biased region" description="Low complexity" evidence="1">
    <location>
        <begin position="476"/>
        <end position="488"/>
    </location>
</feature>
<dbReference type="AlphaFoldDB" id="A0A8S0VNM9"/>
<sequence length="524" mass="57799">MWAASGNSGRSWQRTPSLEGFSRPERQQSVRFILHQTMPRGSSTVSVYASRHDRSPWTPTPLETAFKLLAASTHCSTQGSQAYHRMTAVLQVRGEQLSQPSSARVPSEVSVQTTSLIDAQASAFSVTAVERKASSSSSFVNIVQHEYQQLYEPAEDERRQNTDLQHTQLTQSCHGLKHHRLTTALPGSRCALQHSGLTASASPQQDQRRPAIFSQAARSTSQVGFDLECLHSSPTPRRLDSNGSLTASRVGSQLPARDYPDTWICIAGSAKKPAATATARSQSSTAINALHETQSFHDPTESSCFHSEEAGSFSRMSNSIDAQSKRNPPDTAYSQFSLESPILRLDESWEMRNATQPLPKGTPNAKYKCTAPAVLQNYLRQRTFRRRSKVPPGASSRTHLRHHCSKSARAEKDHIRSTALSTALQPCNNKGRIRNIVLPLPQKQPTQTGMVQHWPESFCFVIIKPTGFSSAHCRTGGSADSSSASMGAVREPRMSSRNKPRTRSMVQPAARQGEEENHEDIKYL</sequence>
<feature type="compositionally biased region" description="Polar residues" evidence="1">
    <location>
        <begin position="1"/>
        <end position="16"/>
    </location>
</feature>
<comment type="caution">
    <text evidence="2">The sequence shown here is derived from an EMBL/GenBank/DDBJ whole genome shotgun (WGS) entry which is preliminary data.</text>
</comment>
<keyword evidence="3" id="KW-1185">Reference proteome</keyword>
<evidence type="ECO:0000313" key="3">
    <source>
        <dbReference type="Proteomes" id="UP000594638"/>
    </source>
</evidence>
<feature type="compositionally biased region" description="Basic and acidic residues" evidence="1">
    <location>
        <begin position="512"/>
        <end position="524"/>
    </location>
</feature>
<evidence type="ECO:0000256" key="1">
    <source>
        <dbReference type="SAM" id="MobiDB-lite"/>
    </source>
</evidence>
<name>A0A8S0VNM9_OLEEU</name>
<organism evidence="2 3">
    <name type="scientific">Olea europaea subsp. europaea</name>
    <dbReference type="NCBI Taxonomy" id="158383"/>
    <lineage>
        <taxon>Eukaryota</taxon>
        <taxon>Viridiplantae</taxon>
        <taxon>Streptophyta</taxon>
        <taxon>Embryophyta</taxon>
        <taxon>Tracheophyta</taxon>
        <taxon>Spermatophyta</taxon>
        <taxon>Magnoliopsida</taxon>
        <taxon>eudicotyledons</taxon>
        <taxon>Gunneridae</taxon>
        <taxon>Pentapetalae</taxon>
        <taxon>asterids</taxon>
        <taxon>lamiids</taxon>
        <taxon>Lamiales</taxon>
        <taxon>Oleaceae</taxon>
        <taxon>Oleeae</taxon>
        <taxon>Olea</taxon>
    </lineage>
</organism>
<reference evidence="2 3" key="1">
    <citation type="submission" date="2019-12" db="EMBL/GenBank/DDBJ databases">
        <authorList>
            <person name="Alioto T."/>
            <person name="Alioto T."/>
            <person name="Gomez Garrido J."/>
        </authorList>
    </citation>
    <scope>NUCLEOTIDE SEQUENCE [LARGE SCALE GENOMIC DNA]</scope>
</reference>